<dbReference type="Proteomes" id="UP000029843">
    <property type="component" value="Unassembled WGS sequence"/>
</dbReference>
<evidence type="ECO:0000256" key="6">
    <source>
        <dbReference type="ARBA" id="ARBA00022777"/>
    </source>
</evidence>
<dbReference type="PANTHER" id="PTHR24421">
    <property type="entry name" value="NITRATE/NITRITE SENSOR PROTEIN NARX-RELATED"/>
    <property type="match status" value="1"/>
</dbReference>
<proteinExistence type="predicted"/>
<dbReference type="Pfam" id="PF13426">
    <property type="entry name" value="PAS_9"/>
    <property type="match status" value="1"/>
</dbReference>
<keyword evidence="7" id="KW-0067">ATP-binding</keyword>
<comment type="catalytic activity">
    <reaction evidence="1">
        <text>ATP + protein L-histidine = ADP + protein N-phospho-L-histidine.</text>
        <dbReference type="EC" id="2.7.13.3"/>
    </reaction>
</comment>
<dbReference type="InterPro" id="IPR000014">
    <property type="entry name" value="PAS"/>
</dbReference>
<keyword evidence="4" id="KW-0808">Transferase</keyword>
<sequence>MKIKKLSSYLPVISLDKGLFSHQIYHKIKLSLLFIIPLLISLNGALFQIDKLTTRASQLANVEQLTNLTVEIRHLLHNLQKERGYTGVFVSTKGRKFKSELVEQRTFTRISTHNINNLLTTQSFTTNRKLEDRLKKVNVHLAEIENVRHQVDSLSISEVKAIESYSELNHLLLNVVTSIVQLTVDSELTQAFSAYALFLKGKESVAIERAKFSLVFARGHFLENEYNALVKLELEQALFFNEFTELTSGGLQQSFGKLFTEKAFQSVQKIKTNALVNNKVNINVMHWFNTITDKIDKLALLGDKISLGLISNASRLKQSSERERLYWLIGLIILYIIIIGSGVLLIAHIHRTEMNRIEEYQNLFSKNSAAMIVINAKSQDVLYGNQSFSDLLGYNQEQLSTLNLTDFHRKDDFDRLLSLFKRMVTGEISSTEKVLFIRNNGDAFFADIFAFPITIDKQEYVAAHIVDITSKLQAKQYIEQSELTLQMILDSLSSAVVVLEGKYQIPIYMNKKAIEIYKNKGEVESVWSLFEQSFLSNFNDDLISKKEHYSKSKQRWYQITSNLIDWGDGRIVCLKMLKDITESCDAERRNKNLLAENRQLLCRNFLLIEQERKYIAKELHDELGQLLTGIKLQADYISRQTDIEHELITTSAKSIVQATSELIKSSRDITNNLRPIILDQLGVIDAIKELVQNWRDLNNHVKFELNIESLPHQLNDEFQISVYRIVQEGITNACKHAEAHNIKISLKFISSSHDENRFLLQLKIQDDGKGFAQNSENSKGMGVINMRERTETLNGVFCLINRQKQGAEVFITIPLEPVVQEELCQ</sequence>
<evidence type="ECO:0000256" key="8">
    <source>
        <dbReference type="ARBA" id="ARBA00023012"/>
    </source>
</evidence>
<dbReference type="SUPFAM" id="SSF55785">
    <property type="entry name" value="PYP-like sensor domain (PAS domain)"/>
    <property type="match status" value="1"/>
</dbReference>
<dbReference type="PROSITE" id="PS50109">
    <property type="entry name" value="HIS_KIN"/>
    <property type="match status" value="1"/>
</dbReference>
<dbReference type="InterPro" id="IPR003594">
    <property type="entry name" value="HATPase_dom"/>
</dbReference>
<dbReference type="InterPro" id="IPR036890">
    <property type="entry name" value="HATPase_C_sf"/>
</dbReference>
<dbReference type="GO" id="GO:0005524">
    <property type="term" value="F:ATP binding"/>
    <property type="evidence" value="ECO:0007669"/>
    <property type="project" value="UniProtKB-KW"/>
</dbReference>
<accession>A0A099KH99</accession>
<evidence type="ECO:0000256" key="5">
    <source>
        <dbReference type="ARBA" id="ARBA00022741"/>
    </source>
</evidence>
<dbReference type="Gene3D" id="3.30.450.20">
    <property type="entry name" value="PAS domain"/>
    <property type="match status" value="1"/>
</dbReference>
<dbReference type="AlphaFoldDB" id="A0A099KH99"/>
<dbReference type="InterPro" id="IPR011712">
    <property type="entry name" value="Sig_transdc_His_kin_sub3_dim/P"/>
</dbReference>
<dbReference type="NCBIfam" id="TIGR00229">
    <property type="entry name" value="sensory_box"/>
    <property type="match status" value="1"/>
</dbReference>
<dbReference type="InterPro" id="IPR050482">
    <property type="entry name" value="Sensor_HK_TwoCompSys"/>
</dbReference>
<dbReference type="PROSITE" id="PS50112">
    <property type="entry name" value="PAS"/>
    <property type="match status" value="1"/>
</dbReference>
<dbReference type="Gene3D" id="1.20.5.1930">
    <property type="match status" value="1"/>
</dbReference>
<name>A0A099KH99_COLPS</name>
<dbReference type="GO" id="GO:0046983">
    <property type="term" value="F:protein dimerization activity"/>
    <property type="evidence" value="ECO:0007669"/>
    <property type="project" value="InterPro"/>
</dbReference>
<keyword evidence="9" id="KW-1133">Transmembrane helix</keyword>
<dbReference type="Pfam" id="PF02518">
    <property type="entry name" value="HATPase_c"/>
    <property type="match status" value="1"/>
</dbReference>
<keyword evidence="8" id="KW-0902">Two-component regulatory system</keyword>
<feature type="domain" description="Histidine kinase" evidence="10">
    <location>
        <begin position="614"/>
        <end position="817"/>
    </location>
</feature>
<dbReference type="OrthoDB" id="9797605at2"/>
<comment type="caution">
    <text evidence="12">The sequence shown here is derived from an EMBL/GenBank/DDBJ whole genome shotgun (WGS) entry which is preliminary data.</text>
</comment>
<dbReference type="Gene3D" id="3.30.565.10">
    <property type="entry name" value="Histidine kinase-like ATPase, C-terminal domain"/>
    <property type="match status" value="1"/>
</dbReference>
<dbReference type="PANTHER" id="PTHR24421:SF10">
    <property type="entry name" value="NITRATE_NITRITE SENSOR PROTEIN NARQ"/>
    <property type="match status" value="1"/>
</dbReference>
<reference evidence="12 13" key="1">
    <citation type="submission" date="2014-08" db="EMBL/GenBank/DDBJ databases">
        <title>Genomic and Phenotypic Diversity of Colwellia psychrerythraea strains from Disparate Marine Basins.</title>
        <authorList>
            <person name="Techtmann S.M."/>
            <person name="Stelling S.C."/>
            <person name="Utturkar S.M."/>
            <person name="Alshibli N."/>
            <person name="Harris A."/>
            <person name="Brown S.D."/>
            <person name="Hazen T.C."/>
        </authorList>
    </citation>
    <scope>NUCLEOTIDE SEQUENCE [LARGE SCALE GENOMIC DNA]</scope>
    <source>
        <strain evidence="12 13">ND2E</strain>
    </source>
</reference>
<feature type="domain" description="PAS" evidence="11">
    <location>
        <begin position="356"/>
        <end position="427"/>
    </location>
</feature>
<dbReference type="Pfam" id="PF07730">
    <property type="entry name" value="HisKA_3"/>
    <property type="match status" value="1"/>
</dbReference>
<dbReference type="InterPro" id="IPR035965">
    <property type="entry name" value="PAS-like_dom_sf"/>
</dbReference>
<keyword evidence="3" id="KW-0597">Phosphoprotein</keyword>
<keyword evidence="9" id="KW-0472">Membrane</keyword>
<organism evidence="12 13">
    <name type="scientific">Colwellia psychrerythraea</name>
    <name type="common">Vibrio psychroerythus</name>
    <dbReference type="NCBI Taxonomy" id="28229"/>
    <lineage>
        <taxon>Bacteria</taxon>
        <taxon>Pseudomonadati</taxon>
        <taxon>Pseudomonadota</taxon>
        <taxon>Gammaproteobacteria</taxon>
        <taxon>Alteromonadales</taxon>
        <taxon>Colwelliaceae</taxon>
        <taxon>Colwellia</taxon>
    </lineage>
</organism>
<keyword evidence="6 12" id="KW-0418">Kinase</keyword>
<dbReference type="GO" id="GO:0016020">
    <property type="term" value="C:membrane"/>
    <property type="evidence" value="ECO:0007669"/>
    <property type="project" value="InterPro"/>
</dbReference>
<dbReference type="SMART" id="SM00091">
    <property type="entry name" value="PAS"/>
    <property type="match status" value="1"/>
</dbReference>
<dbReference type="PATRIC" id="fig|28229.4.peg.2867"/>
<dbReference type="Pfam" id="PF08376">
    <property type="entry name" value="NIT"/>
    <property type="match status" value="1"/>
</dbReference>
<evidence type="ECO:0000256" key="1">
    <source>
        <dbReference type="ARBA" id="ARBA00000085"/>
    </source>
</evidence>
<evidence type="ECO:0000313" key="12">
    <source>
        <dbReference type="EMBL" id="KGJ90159.1"/>
    </source>
</evidence>
<evidence type="ECO:0000259" key="10">
    <source>
        <dbReference type="PROSITE" id="PS50109"/>
    </source>
</evidence>
<dbReference type="GO" id="GO:0000155">
    <property type="term" value="F:phosphorelay sensor kinase activity"/>
    <property type="evidence" value="ECO:0007669"/>
    <property type="project" value="InterPro"/>
</dbReference>
<evidence type="ECO:0000259" key="11">
    <source>
        <dbReference type="PROSITE" id="PS50112"/>
    </source>
</evidence>
<dbReference type="EMBL" id="JQED01000037">
    <property type="protein sequence ID" value="KGJ90159.1"/>
    <property type="molecule type" value="Genomic_DNA"/>
</dbReference>
<keyword evidence="9" id="KW-0812">Transmembrane</keyword>
<dbReference type="InterPro" id="IPR013587">
    <property type="entry name" value="Nitrate/nitrite_sensing"/>
</dbReference>
<keyword evidence="5" id="KW-0547">Nucleotide-binding</keyword>
<protein>
    <recommendedName>
        <fullName evidence="2">histidine kinase</fullName>
        <ecNumber evidence="2">2.7.13.3</ecNumber>
    </recommendedName>
</protein>
<evidence type="ECO:0000256" key="9">
    <source>
        <dbReference type="SAM" id="Phobius"/>
    </source>
</evidence>
<feature type="transmembrane region" description="Helical" evidence="9">
    <location>
        <begin position="325"/>
        <end position="347"/>
    </location>
</feature>
<evidence type="ECO:0000256" key="3">
    <source>
        <dbReference type="ARBA" id="ARBA00022553"/>
    </source>
</evidence>
<evidence type="ECO:0000313" key="13">
    <source>
        <dbReference type="Proteomes" id="UP000029843"/>
    </source>
</evidence>
<evidence type="ECO:0000256" key="4">
    <source>
        <dbReference type="ARBA" id="ARBA00022679"/>
    </source>
</evidence>
<dbReference type="RefSeq" id="WP_033094532.1">
    <property type="nucleotide sequence ID" value="NZ_JQED01000037.1"/>
</dbReference>
<dbReference type="CDD" id="cd16917">
    <property type="entry name" value="HATPase_UhpB-NarQ-NarX-like"/>
    <property type="match status" value="1"/>
</dbReference>
<dbReference type="SUPFAM" id="SSF55874">
    <property type="entry name" value="ATPase domain of HSP90 chaperone/DNA topoisomerase II/histidine kinase"/>
    <property type="match status" value="1"/>
</dbReference>
<dbReference type="CDD" id="cd00130">
    <property type="entry name" value="PAS"/>
    <property type="match status" value="1"/>
</dbReference>
<dbReference type="SMART" id="SM00387">
    <property type="entry name" value="HATPase_c"/>
    <property type="match status" value="1"/>
</dbReference>
<feature type="transmembrane region" description="Helical" evidence="9">
    <location>
        <begin position="30"/>
        <end position="49"/>
    </location>
</feature>
<evidence type="ECO:0000256" key="2">
    <source>
        <dbReference type="ARBA" id="ARBA00012438"/>
    </source>
</evidence>
<evidence type="ECO:0000256" key="7">
    <source>
        <dbReference type="ARBA" id="ARBA00022840"/>
    </source>
</evidence>
<dbReference type="InterPro" id="IPR005467">
    <property type="entry name" value="His_kinase_dom"/>
</dbReference>
<dbReference type="EC" id="2.7.13.3" evidence="2"/>
<gene>
    <name evidence="12" type="ORF">ND2E_3715</name>
</gene>